<dbReference type="Gene3D" id="1.10.287.370">
    <property type="match status" value="1"/>
</dbReference>
<accession>A0A1R2BT38</accession>
<protein>
    <recommendedName>
        <fullName evidence="6">Prefoldin subunit 1</fullName>
    </recommendedName>
</protein>
<evidence type="ECO:0000256" key="2">
    <source>
        <dbReference type="ARBA" id="ARBA00023186"/>
    </source>
</evidence>
<feature type="coiled-coil region" evidence="3">
    <location>
        <begin position="31"/>
        <end position="108"/>
    </location>
</feature>
<sequence length="110" mass="12960">MSTANPTQQALETQSMIFDMLNSIKLNEGNLMVLETENRRLQLTHNEVNNQHDDSILYKPVGRAYIMKTKDELLLDINNTIRRNEAELEECRKKKEILIKRREEFIANNQ</sequence>
<evidence type="ECO:0000313" key="4">
    <source>
        <dbReference type="EMBL" id="OMJ79861.1"/>
    </source>
</evidence>
<comment type="caution">
    <text evidence="4">The sequence shown here is derived from an EMBL/GenBank/DDBJ whole genome shotgun (WGS) entry which is preliminary data.</text>
</comment>
<dbReference type="PANTHER" id="PTHR20903">
    <property type="entry name" value="PREFOLDIN SUBUNIT 1-RELATED"/>
    <property type="match status" value="1"/>
</dbReference>
<dbReference type="OrthoDB" id="5242628at2759"/>
<dbReference type="EMBL" id="MPUH01000450">
    <property type="protein sequence ID" value="OMJ79861.1"/>
    <property type="molecule type" value="Genomic_DNA"/>
</dbReference>
<evidence type="ECO:0000256" key="3">
    <source>
        <dbReference type="SAM" id="Coils"/>
    </source>
</evidence>
<dbReference type="InterPro" id="IPR009053">
    <property type="entry name" value="Prefoldin"/>
</dbReference>
<evidence type="ECO:0000256" key="1">
    <source>
        <dbReference type="ARBA" id="ARBA00008045"/>
    </source>
</evidence>
<comment type="similarity">
    <text evidence="1">Belongs to the prefoldin subunit beta family.</text>
</comment>
<reference evidence="4 5" key="1">
    <citation type="submission" date="2016-11" db="EMBL/GenBank/DDBJ databases">
        <title>The macronuclear genome of Stentor coeruleus: a giant cell with tiny introns.</title>
        <authorList>
            <person name="Slabodnick M."/>
            <person name="Ruby J.G."/>
            <person name="Reiff S.B."/>
            <person name="Swart E.C."/>
            <person name="Gosai S."/>
            <person name="Prabakaran S."/>
            <person name="Witkowska E."/>
            <person name="Larue G.E."/>
            <person name="Fisher S."/>
            <person name="Freeman R.M."/>
            <person name="Gunawardena J."/>
            <person name="Chu W."/>
            <person name="Stover N.A."/>
            <person name="Gregory B.D."/>
            <person name="Nowacki M."/>
            <person name="Derisi J."/>
            <person name="Roy S.W."/>
            <person name="Marshall W.F."/>
            <person name="Sood P."/>
        </authorList>
    </citation>
    <scope>NUCLEOTIDE SEQUENCE [LARGE SCALE GENOMIC DNA]</scope>
    <source>
        <strain evidence="4">WM001</strain>
    </source>
</reference>
<dbReference type="GO" id="GO:0051082">
    <property type="term" value="F:unfolded protein binding"/>
    <property type="evidence" value="ECO:0007669"/>
    <property type="project" value="InterPro"/>
</dbReference>
<dbReference type="GO" id="GO:0044183">
    <property type="term" value="F:protein folding chaperone"/>
    <property type="evidence" value="ECO:0007669"/>
    <property type="project" value="TreeGrafter"/>
</dbReference>
<dbReference type="AlphaFoldDB" id="A0A1R2BT38"/>
<dbReference type="SUPFAM" id="SSF46579">
    <property type="entry name" value="Prefoldin"/>
    <property type="match status" value="1"/>
</dbReference>
<name>A0A1R2BT38_9CILI</name>
<evidence type="ECO:0000313" key="5">
    <source>
        <dbReference type="Proteomes" id="UP000187209"/>
    </source>
</evidence>
<evidence type="ECO:0008006" key="6">
    <source>
        <dbReference type="Google" id="ProtNLM"/>
    </source>
</evidence>
<proteinExistence type="inferred from homology"/>
<dbReference type="GO" id="GO:0005737">
    <property type="term" value="C:cytoplasm"/>
    <property type="evidence" value="ECO:0007669"/>
    <property type="project" value="TreeGrafter"/>
</dbReference>
<dbReference type="PANTHER" id="PTHR20903:SF0">
    <property type="entry name" value="PREFOLDIN SUBUNIT 1"/>
    <property type="match status" value="1"/>
</dbReference>
<dbReference type="Pfam" id="PF01920">
    <property type="entry name" value="Prefoldin_2"/>
    <property type="match status" value="1"/>
</dbReference>
<keyword evidence="3" id="KW-0175">Coiled coil</keyword>
<keyword evidence="2" id="KW-0143">Chaperone</keyword>
<dbReference type="InterPro" id="IPR002777">
    <property type="entry name" value="PFD_beta-like"/>
</dbReference>
<gene>
    <name evidence="4" type="ORF">SteCoe_20002</name>
</gene>
<organism evidence="4 5">
    <name type="scientific">Stentor coeruleus</name>
    <dbReference type="NCBI Taxonomy" id="5963"/>
    <lineage>
        <taxon>Eukaryota</taxon>
        <taxon>Sar</taxon>
        <taxon>Alveolata</taxon>
        <taxon>Ciliophora</taxon>
        <taxon>Postciliodesmatophora</taxon>
        <taxon>Heterotrichea</taxon>
        <taxon>Heterotrichida</taxon>
        <taxon>Stentoridae</taxon>
        <taxon>Stentor</taxon>
    </lineage>
</organism>
<dbReference type="GO" id="GO:0016272">
    <property type="term" value="C:prefoldin complex"/>
    <property type="evidence" value="ECO:0007669"/>
    <property type="project" value="InterPro"/>
</dbReference>
<dbReference type="Proteomes" id="UP000187209">
    <property type="component" value="Unassembled WGS sequence"/>
</dbReference>
<keyword evidence="5" id="KW-1185">Reference proteome</keyword>